<gene>
    <name evidence="2" type="ORF">LTR62_003447</name>
</gene>
<feature type="compositionally biased region" description="Low complexity" evidence="1">
    <location>
        <begin position="1"/>
        <end position="10"/>
    </location>
</feature>
<feature type="compositionally biased region" description="Low complexity" evidence="1">
    <location>
        <begin position="541"/>
        <end position="558"/>
    </location>
</feature>
<feature type="compositionally biased region" description="Basic and acidic residues" evidence="1">
    <location>
        <begin position="390"/>
        <end position="400"/>
    </location>
</feature>
<proteinExistence type="predicted"/>
<feature type="compositionally biased region" description="Polar residues" evidence="1">
    <location>
        <begin position="497"/>
        <end position="520"/>
    </location>
</feature>
<feature type="region of interest" description="Disordered" evidence="1">
    <location>
        <begin position="190"/>
        <end position="564"/>
    </location>
</feature>
<evidence type="ECO:0000256" key="1">
    <source>
        <dbReference type="SAM" id="MobiDB-lite"/>
    </source>
</evidence>
<feature type="compositionally biased region" description="Acidic residues" evidence="1">
    <location>
        <begin position="274"/>
        <end position="298"/>
    </location>
</feature>
<dbReference type="EMBL" id="JAVRRL010000024">
    <property type="protein sequence ID" value="KAK5113348.1"/>
    <property type="molecule type" value="Genomic_DNA"/>
</dbReference>
<sequence>MPSTATITSPTLPPSDPPSTSASTSNMATVPSVTSASATVSGGSGSMGAMERPSAMKRHSSASSQPGVRQVTSPGSATEHHPLRHTVGGGRGTRHAKIVLPRNHSSGRNLAKMGRQAAAAQQQAVQFAADESKRHTRQRSHDKDTEIRLPGSLEEDRPPIRRNMTAFDLPRNKSGAKLKKNLSHGQLTRLSSGKNLATLGLVQRAPPSPGLKPTKQGKRSRPQSQEIQLPPKEKDLHEQGMALMQKQREQQERKVSADRGAPKKVGFAVGSLGDTEEDEDASPGMEETEAQQEDEWTEESASASPYSTRQNTANNSRRTSVAQDKPPDQSPVRRQPTSVSFGVPATRQSKKAELEESTIYQNVEADGTPAASEASTEDSRSPKSVPQVQHKQENMQKEEVTPPPIEKQAVSQPPQIRSPLHLAKDHPSYPNPTAKRLTSAQLPAPTLLSSISALDDTHSVHGSPAPSLRSARSTMGQDGTSDQDQDELVSRFMPSASHPSTGSGSNTHTMNTPKTGSFQGHTPEDESIARTRNRNTTFHAGPVSPGSTRSGSSGATTPAIGRSRIELKMMHDKAVADREAAAERQPLVPHHIYDRRNETLKSYLNLANLRGSDVHRGPPASASPYSMGPEIFQGRFKAVNTELKIVQKFRDPIAESLERLKRLKAAQKAAAARTAQAQAEAQAQQKGREAAMEGLKGSKSAVTLPSRARAGEGSSKLSASAEERKQQAKSLGPIRGSKGLGGTKSSTQLASAQQSPARKMGPQARRGVSFAGAEVEEPLMGSKRYDGIEEAEGKMGADGIARLLWNSVA</sequence>
<dbReference type="Proteomes" id="UP001310890">
    <property type="component" value="Unassembled WGS sequence"/>
</dbReference>
<feature type="compositionally biased region" description="Polar residues" evidence="1">
    <location>
        <begin position="61"/>
        <end position="76"/>
    </location>
</feature>
<feature type="compositionally biased region" description="Polar residues" evidence="1">
    <location>
        <begin position="436"/>
        <end position="452"/>
    </location>
</feature>
<feature type="region of interest" description="Disordered" evidence="1">
    <location>
        <begin position="125"/>
        <end position="178"/>
    </location>
</feature>
<name>A0AAN7YGV4_9PEZI</name>
<feature type="compositionally biased region" description="Polar residues" evidence="1">
    <location>
        <begin position="299"/>
        <end position="322"/>
    </location>
</feature>
<evidence type="ECO:0000313" key="2">
    <source>
        <dbReference type="EMBL" id="KAK5113348.1"/>
    </source>
</evidence>
<dbReference type="AlphaFoldDB" id="A0AAN7YGV4"/>
<feature type="compositionally biased region" description="Polar residues" evidence="1">
    <location>
        <begin position="470"/>
        <end position="480"/>
    </location>
</feature>
<accession>A0AAN7YGV4</accession>
<comment type="caution">
    <text evidence="2">The sequence shown here is derived from an EMBL/GenBank/DDBJ whole genome shotgun (WGS) entry which is preliminary data.</text>
</comment>
<feature type="compositionally biased region" description="Basic and acidic residues" evidence="1">
    <location>
        <begin position="246"/>
        <end position="261"/>
    </location>
</feature>
<protein>
    <submittedName>
        <fullName evidence="2">Uncharacterized protein</fullName>
    </submittedName>
</protein>
<feature type="region of interest" description="Disordered" evidence="1">
    <location>
        <begin position="1"/>
        <end position="95"/>
    </location>
</feature>
<reference evidence="2" key="1">
    <citation type="submission" date="2023-08" db="EMBL/GenBank/DDBJ databases">
        <title>Black Yeasts Isolated from many extreme environments.</title>
        <authorList>
            <person name="Coleine C."/>
            <person name="Stajich J.E."/>
            <person name="Selbmann L."/>
        </authorList>
    </citation>
    <scope>NUCLEOTIDE SEQUENCE</scope>
    <source>
        <strain evidence="2">CCFEE 5401</strain>
    </source>
</reference>
<feature type="compositionally biased region" description="Low complexity" evidence="1">
    <location>
        <begin position="18"/>
        <end position="41"/>
    </location>
</feature>
<evidence type="ECO:0000313" key="3">
    <source>
        <dbReference type="Proteomes" id="UP001310890"/>
    </source>
</evidence>
<organism evidence="2 3">
    <name type="scientific">Meristemomyces frigidus</name>
    <dbReference type="NCBI Taxonomy" id="1508187"/>
    <lineage>
        <taxon>Eukaryota</taxon>
        <taxon>Fungi</taxon>
        <taxon>Dikarya</taxon>
        <taxon>Ascomycota</taxon>
        <taxon>Pezizomycotina</taxon>
        <taxon>Dothideomycetes</taxon>
        <taxon>Dothideomycetidae</taxon>
        <taxon>Mycosphaerellales</taxon>
        <taxon>Teratosphaeriaceae</taxon>
        <taxon>Meristemomyces</taxon>
    </lineage>
</organism>
<feature type="region of interest" description="Disordered" evidence="1">
    <location>
        <begin position="677"/>
        <end position="775"/>
    </location>
</feature>